<name>A0ABS1NN87_9ACTN</name>
<keyword evidence="2" id="KW-1185">Reference proteome</keyword>
<dbReference type="Pfam" id="PF07505">
    <property type="entry name" value="DUF5131"/>
    <property type="match status" value="1"/>
</dbReference>
<proteinExistence type="predicted"/>
<evidence type="ECO:0000313" key="2">
    <source>
        <dbReference type="Proteomes" id="UP000634229"/>
    </source>
</evidence>
<evidence type="ECO:0000313" key="1">
    <source>
        <dbReference type="EMBL" id="MBL1101484.1"/>
    </source>
</evidence>
<comment type="caution">
    <text evidence="1">The sequence shown here is derived from an EMBL/GenBank/DDBJ whole genome shotgun (WGS) entry which is preliminary data.</text>
</comment>
<dbReference type="EMBL" id="JAERRF010000029">
    <property type="protein sequence ID" value="MBL1101484.1"/>
    <property type="molecule type" value="Genomic_DNA"/>
</dbReference>
<dbReference type="Proteomes" id="UP000634229">
    <property type="component" value="Unassembled WGS sequence"/>
</dbReference>
<reference evidence="1 2" key="1">
    <citation type="submission" date="2021-01" db="EMBL/GenBank/DDBJ databases">
        <title>WGS of actinomycetes isolated from Thailand.</title>
        <authorList>
            <person name="Thawai C."/>
        </authorList>
    </citation>
    <scope>NUCLEOTIDE SEQUENCE [LARGE SCALE GENOMIC DNA]</scope>
    <source>
        <strain evidence="1 2">CA1R205</strain>
    </source>
</reference>
<accession>A0ABS1NN87</accession>
<organism evidence="1 2">
    <name type="scientific">Streptomyces coffeae</name>
    <dbReference type="NCBI Taxonomy" id="621382"/>
    <lineage>
        <taxon>Bacteria</taxon>
        <taxon>Bacillati</taxon>
        <taxon>Actinomycetota</taxon>
        <taxon>Actinomycetes</taxon>
        <taxon>Kitasatosporales</taxon>
        <taxon>Streptomycetaceae</taxon>
        <taxon>Streptomyces</taxon>
    </lineage>
</organism>
<dbReference type="InterPro" id="IPR011101">
    <property type="entry name" value="DUF5131"/>
</dbReference>
<protein>
    <submittedName>
        <fullName evidence="1">DUF5131 family protein</fullName>
    </submittedName>
</protein>
<gene>
    <name evidence="1" type="ORF">JK363_33455</name>
</gene>
<sequence>MLPNAWLGVSVESQRWARIRLPLLVETPVVVRLASCEPLLGALHIRLWLADSLDWVIVGGESGPKAPPIHPGWATSLRDQCQEAGVAFFFERGGRPKSATPLIAIALWPSTDRVPSALSSQPRWSGSARRLRADCWTDGCGTSFRPGAPKALAWWRYCWWRGLPRCSGSCRPRFRRRPHRRCGATTLTANSRPCHVGHERELRLSDEHSLKS</sequence>